<feature type="signal peptide" evidence="1">
    <location>
        <begin position="1"/>
        <end position="26"/>
    </location>
</feature>
<protein>
    <submittedName>
        <fullName evidence="2">Tetratricopeptide repeat protein</fullName>
    </submittedName>
</protein>
<organism evidence="2 3">
    <name type="scientific">Aeoliella straminimaris</name>
    <dbReference type="NCBI Taxonomy" id="2954799"/>
    <lineage>
        <taxon>Bacteria</taxon>
        <taxon>Pseudomonadati</taxon>
        <taxon>Planctomycetota</taxon>
        <taxon>Planctomycetia</taxon>
        <taxon>Pirellulales</taxon>
        <taxon>Lacipirellulaceae</taxon>
        <taxon>Aeoliella</taxon>
    </lineage>
</organism>
<dbReference type="PROSITE" id="PS51257">
    <property type="entry name" value="PROKAR_LIPOPROTEIN"/>
    <property type="match status" value="1"/>
</dbReference>
<dbReference type="AlphaFoldDB" id="A0A9X2F6G2"/>
<sequence>MNWKNSKRLVAIVAVVLGCTSCGNGAGTAERDEFLAGRQLVVDGKYKEATGPLEAFVTAHPNSKFCSRAGLFLGKAYLAQDDMPQAKKWFQWTVDNHPTTLEGHKCRYKLAMCAVLEEDYGEAGERFAALAEKPDGPLAAEATAWQRWLKKQAAAPPQADAGDE</sequence>
<dbReference type="InterPro" id="IPR011990">
    <property type="entry name" value="TPR-like_helical_dom_sf"/>
</dbReference>
<dbReference type="SUPFAM" id="SSF48452">
    <property type="entry name" value="TPR-like"/>
    <property type="match status" value="1"/>
</dbReference>
<keyword evidence="1" id="KW-0732">Signal</keyword>
<evidence type="ECO:0000256" key="1">
    <source>
        <dbReference type="SAM" id="SignalP"/>
    </source>
</evidence>
<dbReference type="RefSeq" id="WP_252850737.1">
    <property type="nucleotide sequence ID" value="NZ_JAMXLR010000006.1"/>
</dbReference>
<reference evidence="2" key="1">
    <citation type="submission" date="2022-06" db="EMBL/GenBank/DDBJ databases">
        <title>Aeoliella straminimaris, a novel planctomycete from sediments.</title>
        <authorList>
            <person name="Vitorino I.R."/>
            <person name="Lage O.M."/>
        </authorList>
    </citation>
    <scope>NUCLEOTIDE SEQUENCE</scope>
    <source>
        <strain evidence="2">ICT_H6.2</strain>
    </source>
</reference>
<feature type="chain" id="PRO_5040810664" evidence="1">
    <location>
        <begin position="27"/>
        <end position="164"/>
    </location>
</feature>
<evidence type="ECO:0000313" key="3">
    <source>
        <dbReference type="Proteomes" id="UP001155241"/>
    </source>
</evidence>
<gene>
    <name evidence="2" type="ORF">NG895_01850</name>
</gene>
<dbReference type="Gene3D" id="1.25.40.10">
    <property type="entry name" value="Tetratricopeptide repeat domain"/>
    <property type="match status" value="1"/>
</dbReference>
<dbReference type="Proteomes" id="UP001155241">
    <property type="component" value="Unassembled WGS sequence"/>
</dbReference>
<accession>A0A9X2F6G2</accession>
<dbReference type="EMBL" id="JAMXLR010000006">
    <property type="protein sequence ID" value="MCO6042639.1"/>
    <property type="molecule type" value="Genomic_DNA"/>
</dbReference>
<comment type="caution">
    <text evidence="2">The sequence shown here is derived from an EMBL/GenBank/DDBJ whole genome shotgun (WGS) entry which is preliminary data.</text>
</comment>
<name>A0A9X2F6G2_9BACT</name>
<keyword evidence="3" id="KW-1185">Reference proteome</keyword>
<evidence type="ECO:0000313" key="2">
    <source>
        <dbReference type="EMBL" id="MCO6042639.1"/>
    </source>
</evidence>
<proteinExistence type="predicted"/>